<reference evidence="3 4" key="1">
    <citation type="submission" date="2019-07" db="EMBL/GenBank/DDBJ databases">
        <title>Tepidimonas thermarum AA-1 draft genome.</title>
        <authorList>
            <person name="Da Costa M.S."/>
            <person name="Froufe H.J.C."/>
            <person name="Egas C."/>
            <person name="Albuquerque L."/>
        </authorList>
    </citation>
    <scope>NUCLEOTIDE SEQUENCE [LARGE SCALE GENOMIC DNA]</scope>
    <source>
        <strain evidence="3 4">AA-1</strain>
    </source>
</reference>
<sequence length="218" mass="24225">MALTIHGIFASRAVRPLWTAQELGVPFEHVPTPYQGGATRTTEFLALNPNGHIPVLVDERPEGRVVVWESMACALYLARHHGRGDGHDIAPANPAEDAEALRWAFWAVTELEADALCVLMHRLGLPPQRRDPDKLAAAEQRLRVPLRVLEDHLAARAAQGHAYLAAARFTVADVCVACVANWARPSHDLMQAFPRVHDWLQRCHARPAYLALKEAARR</sequence>
<dbReference type="EC" id="2.5.1.18" evidence="3"/>
<dbReference type="CDD" id="cd03046">
    <property type="entry name" value="GST_N_GTT1_like"/>
    <property type="match status" value="1"/>
</dbReference>
<evidence type="ECO:0000313" key="3">
    <source>
        <dbReference type="EMBL" id="TSE29074.1"/>
    </source>
</evidence>
<name>A0A554WZT7_9BURK</name>
<dbReference type="Gene3D" id="1.20.1050.10">
    <property type="match status" value="1"/>
</dbReference>
<gene>
    <name evidence="3" type="primary">gstB</name>
    <name evidence="3" type="ORF">Tther_01686</name>
</gene>
<dbReference type="PANTHER" id="PTHR44051:SF8">
    <property type="entry name" value="GLUTATHIONE S-TRANSFERASE GSTA"/>
    <property type="match status" value="1"/>
</dbReference>
<proteinExistence type="predicted"/>
<dbReference type="SFLD" id="SFLDS00019">
    <property type="entry name" value="Glutathione_Transferase_(cytos"/>
    <property type="match status" value="1"/>
</dbReference>
<dbReference type="SFLD" id="SFLDG00358">
    <property type="entry name" value="Main_(cytGST)"/>
    <property type="match status" value="1"/>
</dbReference>
<dbReference type="PROSITE" id="PS50405">
    <property type="entry name" value="GST_CTER"/>
    <property type="match status" value="1"/>
</dbReference>
<dbReference type="AlphaFoldDB" id="A0A554WZT7"/>
<comment type="caution">
    <text evidence="3">The sequence shown here is derived from an EMBL/GenBank/DDBJ whole genome shotgun (WGS) entry which is preliminary data.</text>
</comment>
<dbReference type="RefSeq" id="WP_143902870.1">
    <property type="nucleotide sequence ID" value="NZ_VJOL01000031.1"/>
</dbReference>
<dbReference type="Pfam" id="PF13409">
    <property type="entry name" value="GST_N_2"/>
    <property type="match status" value="1"/>
</dbReference>
<protein>
    <submittedName>
        <fullName evidence="3">Glutathione S-transferase GstB</fullName>
        <ecNumber evidence="3">2.5.1.18</ecNumber>
    </submittedName>
</protein>
<dbReference type="SUPFAM" id="SSF52833">
    <property type="entry name" value="Thioredoxin-like"/>
    <property type="match status" value="1"/>
</dbReference>
<evidence type="ECO:0000313" key="4">
    <source>
        <dbReference type="Proteomes" id="UP000318542"/>
    </source>
</evidence>
<dbReference type="InterPro" id="IPR004045">
    <property type="entry name" value="Glutathione_S-Trfase_N"/>
</dbReference>
<dbReference type="InterPro" id="IPR036282">
    <property type="entry name" value="Glutathione-S-Trfase_C_sf"/>
</dbReference>
<dbReference type="PROSITE" id="PS50404">
    <property type="entry name" value="GST_NTER"/>
    <property type="match status" value="1"/>
</dbReference>
<keyword evidence="3" id="KW-0808">Transferase</keyword>
<dbReference type="CDD" id="cd03207">
    <property type="entry name" value="GST_C_8"/>
    <property type="match status" value="1"/>
</dbReference>
<dbReference type="SUPFAM" id="SSF47616">
    <property type="entry name" value="GST C-terminal domain-like"/>
    <property type="match status" value="1"/>
</dbReference>
<evidence type="ECO:0000259" key="1">
    <source>
        <dbReference type="PROSITE" id="PS50404"/>
    </source>
</evidence>
<dbReference type="EMBL" id="VJOL01000031">
    <property type="protein sequence ID" value="TSE29074.1"/>
    <property type="molecule type" value="Genomic_DNA"/>
</dbReference>
<keyword evidence="4" id="KW-1185">Reference proteome</keyword>
<feature type="domain" description="GST N-terminal" evidence="1">
    <location>
        <begin position="1"/>
        <end position="85"/>
    </location>
</feature>
<feature type="domain" description="GST C-terminal" evidence="2">
    <location>
        <begin position="93"/>
        <end position="218"/>
    </location>
</feature>
<dbReference type="Pfam" id="PF13410">
    <property type="entry name" value="GST_C_2"/>
    <property type="match status" value="1"/>
</dbReference>
<organism evidence="3 4">
    <name type="scientific">Tepidimonas thermarum</name>
    <dbReference type="NCBI Taxonomy" id="335431"/>
    <lineage>
        <taxon>Bacteria</taxon>
        <taxon>Pseudomonadati</taxon>
        <taxon>Pseudomonadota</taxon>
        <taxon>Betaproteobacteria</taxon>
        <taxon>Burkholderiales</taxon>
        <taxon>Tepidimonas</taxon>
    </lineage>
</organism>
<dbReference type="GO" id="GO:0004364">
    <property type="term" value="F:glutathione transferase activity"/>
    <property type="evidence" value="ECO:0007669"/>
    <property type="project" value="UniProtKB-EC"/>
</dbReference>
<dbReference type="PANTHER" id="PTHR44051">
    <property type="entry name" value="GLUTATHIONE S-TRANSFERASE-RELATED"/>
    <property type="match status" value="1"/>
</dbReference>
<evidence type="ECO:0000259" key="2">
    <source>
        <dbReference type="PROSITE" id="PS50405"/>
    </source>
</evidence>
<dbReference type="Gene3D" id="3.40.30.10">
    <property type="entry name" value="Glutaredoxin"/>
    <property type="match status" value="1"/>
</dbReference>
<dbReference type="InterPro" id="IPR010987">
    <property type="entry name" value="Glutathione-S-Trfase_C-like"/>
</dbReference>
<dbReference type="OrthoDB" id="5958450at2"/>
<dbReference type="SFLD" id="SFLDG01150">
    <property type="entry name" value="Main.1:_Beta-like"/>
    <property type="match status" value="1"/>
</dbReference>
<dbReference type="Proteomes" id="UP000318542">
    <property type="component" value="Unassembled WGS sequence"/>
</dbReference>
<dbReference type="InterPro" id="IPR036249">
    <property type="entry name" value="Thioredoxin-like_sf"/>
</dbReference>
<dbReference type="InterPro" id="IPR040079">
    <property type="entry name" value="Glutathione_S-Trfase"/>
</dbReference>
<accession>A0A554WZT7</accession>